<feature type="compositionally biased region" description="Pro residues" evidence="1">
    <location>
        <begin position="83"/>
        <end position="93"/>
    </location>
</feature>
<evidence type="ECO:0000313" key="3">
    <source>
        <dbReference type="EMBL" id="ODN70623.1"/>
    </source>
</evidence>
<protein>
    <recommendedName>
        <fullName evidence="2">Glyoxalase/fosfomycin resistance/dioxygenase domain-containing protein</fullName>
    </recommendedName>
</protein>
<feature type="compositionally biased region" description="Basic and acidic residues" evidence="1">
    <location>
        <begin position="132"/>
        <end position="143"/>
    </location>
</feature>
<feature type="region of interest" description="Disordered" evidence="1">
    <location>
        <begin position="73"/>
        <end position="146"/>
    </location>
</feature>
<dbReference type="InterPro" id="IPR029068">
    <property type="entry name" value="Glyas_Bleomycin-R_OHBP_Dase"/>
</dbReference>
<comment type="caution">
    <text evidence="3">The sequence shown here is derived from an EMBL/GenBank/DDBJ whole genome shotgun (WGS) entry which is preliminary data.</text>
</comment>
<feature type="domain" description="Glyoxalase/fosfomycin resistance/dioxygenase" evidence="2">
    <location>
        <begin position="2"/>
        <end position="67"/>
    </location>
</feature>
<gene>
    <name evidence="3" type="ORF">A6302_02045</name>
</gene>
<dbReference type="RefSeq" id="WP_342586244.1">
    <property type="nucleotide sequence ID" value="NZ_MCRJ01000044.1"/>
</dbReference>
<dbReference type="EMBL" id="MCRJ01000044">
    <property type="protein sequence ID" value="ODN70623.1"/>
    <property type="molecule type" value="Genomic_DNA"/>
</dbReference>
<dbReference type="Pfam" id="PF00903">
    <property type="entry name" value="Glyoxalase"/>
    <property type="match status" value="1"/>
</dbReference>
<dbReference type="SUPFAM" id="SSF54593">
    <property type="entry name" value="Glyoxalase/Bleomycin resistance protein/Dihydroxybiphenyl dioxygenase"/>
    <property type="match status" value="1"/>
</dbReference>
<evidence type="ECO:0000259" key="2">
    <source>
        <dbReference type="Pfam" id="PF00903"/>
    </source>
</evidence>
<proteinExistence type="predicted"/>
<dbReference type="PATRIC" id="fig|1439726.3.peg.2163"/>
<feature type="compositionally biased region" description="Low complexity" evidence="1">
    <location>
        <begin position="116"/>
        <end position="129"/>
    </location>
</feature>
<evidence type="ECO:0000313" key="4">
    <source>
        <dbReference type="Proteomes" id="UP000094622"/>
    </source>
</evidence>
<dbReference type="Gene3D" id="3.10.180.10">
    <property type="entry name" value="2,3-Dihydroxybiphenyl 1,2-Dioxygenase, domain 1"/>
    <property type="match status" value="1"/>
</dbReference>
<keyword evidence="4" id="KW-1185">Reference proteome</keyword>
<accession>A0A1E3H2S0</accession>
<dbReference type="AlphaFoldDB" id="A0A1E3H2S0"/>
<evidence type="ECO:0000256" key="1">
    <source>
        <dbReference type="SAM" id="MobiDB-lite"/>
    </source>
</evidence>
<organism evidence="3 4">
    <name type="scientific">Methylobrevis pamukkalensis</name>
    <dbReference type="NCBI Taxonomy" id="1439726"/>
    <lineage>
        <taxon>Bacteria</taxon>
        <taxon>Pseudomonadati</taxon>
        <taxon>Pseudomonadota</taxon>
        <taxon>Alphaproteobacteria</taxon>
        <taxon>Hyphomicrobiales</taxon>
        <taxon>Pleomorphomonadaceae</taxon>
        <taxon>Methylobrevis</taxon>
    </lineage>
</organism>
<dbReference type="Proteomes" id="UP000094622">
    <property type="component" value="Unassembled WGS sequence"/>
</dbReference>
<name>A0A1E3H2S0_9HYPH</name>
<sequence>MLDHIFLTVSDTARSIAFYERVLPILGISARHDYDGEQGPAGHPDLKGFGAKGRMFFWLKQGTAAPGAVHVALPPDPRRSLMPPTPRLSPPGRPGSMPRGRSFTTIPATMRRRSGTRMGTASNSSSRAGSRGGERHHTQDHCHAHPFPSSFGQMCAGDRPRARHRRAIALENGAEGPDVRTSPVARIGAASLGPPLAFGGDCHRRPDQVADAPRRGILCGAASRSVGREDPPSWRILGACLGGLESAAPAEGEGLGPLLSMQDHHNLLVRVVRKCGVMARCRGAQVRSPDDLATKPLFASEGTWRVSPRPTGRCARPDLRRV</sequence>
<reference evidence="3 4" key="1">
    <citation type="submission" date="2016-07" db="EMBL/GenBank/DDBJ databases">
        <title>Draft Genome Sequence of Methylobrevis pamukkalensis PK2.</title>
        <authorList>
            <person name="Vasilenko O.V."/>
            <person name="Doronina N.V."/>
            <person name="Shmareva M.N."/>
            <person name="Tarlachkov S.V."/>
            <person name="Mustakhimov I."/>
            <person name="Trotsenko Y.A."/>
        </authorList>
    </citation>
    <scope>NUCLEOTIDE SEQUENCE [LARGE SCALE GENOMIC DNA]</scope>
    <source>
        <strain evidence="3 4">PK2</strain>
    </source>
</reference>
<dbReference type="InterPro" id="IPR004360">
    <property type="entry name" value="Glyas_Fos-R_dOase_dom"/>
</dbReference>